<comment type="function">
    <text evidence="6">Cleaves both 3' and 5' ssDNA extremities of branched DNA structures.</text>
</comment>
<dbReference type="Proteomes" id="UP000186851">
    <property type="component" value="Chromosome"/>
</dbReference>
<name>A0AAF0IBR6_ODILC</name>
<evidence type="ECO:0000313" key="9">
    <source>
        <dbReference type="EMBL" id="WEU41018.1"/>
    </source>
</evidence>
<proteinExistence type="inferred from homology"/>
<keyword evidence="2 6" id="KW-0540">Nuclease</keyword>
<evidence type="ECO:0000313" key="10">
    <source>
        <dbReference type="Proteomes" id="UP000186851"/>
    </source>
</evidence>
<dbReference type="NCBIfam" id="NF003270">
    <property type="entry name" value="PRK04247.1"/>
    <property type="match status" value="1"/>
</dbReference>
<evidence type="ECO:0000259" key="8">
    <source>
        <dbReference type="Pfam" id="PF21003"/>
    </source>
</evidence>
<keyword evidence="5 6" id="KW-0238">DNA-binding</keyword>
<evidence type="ECO:0000256" key="3">
    <source>
        <dbReference type="ARBA" id="ARBA00022759"/>
    </source>
</evidence>
<reference evidence="9" key="2">
    <citation type="journal article" date="2022" name="Nat. Microbiol.">
        <title>A closed Candidatus Odinarchaeum chromosome exposes Asgard archaeal viruses.</title>
        <authorList>
            <person name="Tamarit D."/>
            <person name="Caceres E.F."/>
            <person name="Krupovic M."/>
            <person name="Nijland R."/>
            <person name="Eme L."/>
            <person name="Robinson N.P."/>
            <person name="Ettema T.J.G."/>
        </authorList>
    </citation>
    <scope>NUCLEOTIDE SEQUENCE</scope>
    <source>
        <strain evidence="9">LCB_4</strain>
    </source>
</reference>
<dbReference type="InterPro" id="IPR002793">
    <property type="entry name" value="Endonuclease_NucS"/>
</dbReference>
<dbReference type="CDD" id="cd22341">
    <property type="entry name" value="NucS-like"/>
    <property type="match status" value="1"/>
</dbReference>
<dbReference type="InterPro" id="IPR048301">
    <property type="entry name" value="NucS_C"/>
</dbReference>
<dbReference type="KEGG" id="oyw:OdinLCB4_003710"/>
<dbReference type="Gene3D" id="3.40.1350.10">
    <property type="match status" value="1"/>
</dbReference>
<feature type="domain" description="Endonuclease NucS C-terminal" evidence="7">
    <location>
        <begin position="140"/>
        <end position="252"/>
    </location>
</feature>
<dbReference type="GO" id="GO:0000014">
    <property type="term" value="F:single-stranded DNA endodeoxyribonuclease activity"/>
    <property type="evidence" value="ECO:0007669"/>
    <property type="project" value="UniProtKB-UniRule"/>
</dbReference>
<evidence type="ECO:0000256" key="5">
    <source>
        <dbReference type="ARBA" id="ARBA00023125"/>
    </source>
</evidence>
<gene>
    <name evidence="6 9" type="primary">nucS</name>
    <name evidence="9" type="ORF">OdinLCB4_003710</name>
</gene>
<keyword evidence="4 6" id="KW-0378">Hydrolase</keyword>
<dbReference type="GO" id="GO:0003677">
    <property type="term" value="F:DNA binding"/>
    <property type="evidence" value="ECO:0007669"/>
    <property type="project" value="UniProtKB-KW"/>
</dbReference>
<feature type="domain" description="Endonuclease NucS N-terminal PH-like" evidence="8">
    <location>
        <begin position="37"/>
        <end position="130"/>
    </location>
</feature>
<keyword evidence="1 6" id="KW-0963">Cytoplasm</keyword>
<dbReference type="PANTHER" id="PTHR38814">
    <property type="entry name" value="ENDONUCLEASE NUCS"/>
    <property type="match status" value="1"/>
</dbReference>
<evidence type="ECO:0000256" key="4">
    <source>
        <dbReference type="ARBA" id="ARBA00022801"/>
    </source>
</evidence>
<dbReference type="HAMAP" id="MF_00722">
    <property type="entry name" value="NucS"/>
    <property type="match status" value="1"/>
</dbReference>
<dbReference type="Pfam" id="PF21003">
    <property type="entry name" value="NucS_N"/>
    <property type="match status" value="1"/>
</dbReference>
<comment type="similarity">
    <text evidence="6">Belongs to the NucS endonuclease family.</text>
</comment>
<dbReference type="InterPro" id="IPR011856">
    <property type="entry name" value="tRNA_endonuc-like_dom_sf"/>
</dbReference>
<evidence type="ECO:0000259" key="7">
    <source>
        <dbReference type="Pfam" id="PF01939"/>
    </source>
</evidence>
<dbReference type="Pfam" id="PF01939">
    <property type="entry name" value="NucS_C"/>
    <property type="match status" value="1"/>
</dbReference>
<evidence type="ECO:0000256" key="6">
    <source>
        <dbReference type="HAMAP-Rule" id="MF_00722"/>
    </source>
</evidence>
<dbReference type="GO" id="GO:0005737">
    <property type="term" value="C:cytoplasm"/>
    <property type="evidence" value="ECO:0007669"/>
    <property type="project" value="UniProtKB-SubCell"/>
</dbReference>
<sequence length="265" mass="30114">MKVNFPSSNNGKVEIINKTNLEDYHPYIEEFLARNHTLIIIGEFKVEYTGRASSNIGLGERFLIIKKDKSFLIHRERGASPLNWQPPGNLIHVAVKNNKLFLKAIRRRPREILLVEFNKIFSLISLNTTDKAEFIMDATEEQMQEAVLRKPEILFKGFKPVSSEKHIKPGFIDVYGFDSEGNPVIVELKRTAATRESVIQLKKYLDSYSSPTDGMSIRGILAAPSITKSAEILLNKLGLEFKKLNPRECAEIVKHSKASKLTEFI</sequence>
<dbReference type="InterPro" id="IPR048302">
    <property type="entry name" value="NucS_N"/>
</dbReference>
<dbReference type="EC" id="3.1.-.-" evidence="6"/>
<evidence type="ECO:0000256" key="2">
    <source>
        <dbReference type="ARBA" id="ARBA00022722"/>
    </source>
</evidence>
<dbReference type="EMBL" id="CP091871">
    <property type="protein sequence ID" value="WEU41018.1"/>
    <property type="molecule type" value="Genomic_DNA"/>
</dbReference>
<reference evidence="9" key="1">
    <citation type="journal article" date="2017" name="Nature">
        <title>Asgard archaea illuminate the origin of eukaryotic cellular complexity.</title>
        <authorList>
            <person name="Zaremba-Niedzwiedzka K."/>
            <person name="Caceres E.F."/>
            <person name="Saw J.H."/>
            <person name="Backstrom D."/>
            <person name="Juzokaite L."/>
            <person name="Vancaester E."/>
            <person name="Seitz K.W."/>
            <person name="Anantharaman K."/>
            <person name="Starnawski P."/>
            <person name="Kjeldsen K.U."/>
            <person name="Scott M.B."/>
            <person name="Nunoura T."/>
            <person name="Banfield J.F."/>
            <person name="Schramm A."/>
            <person name="Baker B.J."/>
            <person name="Spang A."/>
            <person name="Ettema T.J.G."/>
        </authorList>
    </citation>
    <scope>NUCLEOTIDE SEQUENCE</scope>
    <source>
        <strain evidence="9">LCB_4</strain>
    </source>
</reference>
<dbReference type="PANTHER" id="PTHR38814:SF1">
    <property type="entry name" value="ENDONUCLEASE NUCS"/>
    <property type="match status" value="1"/>
</dbReference>
<organism evidence="9 10">
    <name type="scientific">Odinarchaeota yellowstonii (strain LCB_4)</name>
    <dbReference type="NCBI Taxonomy" id="1841599"/>
    <lineage>
        <taxon>Archaea</taxon>
        <taxon>Promethearchaeati</taxon>
        <taxon>Candidatus Odinarchaeota</taxon>
        <taxon>Candidatus Odinarchaeia</taxon>
        <taxon>Candidatus Odinarchaeales</taxon>
        <taxon>Candidatus Odinarchaeaceae</taxon>
        <taxon>Candidatus Odinarchaeum</taxon>
    </lineage>
</organism>
<accession>A0AAF0IBR6</accession>
<keyword evidence="3 6" id="KW-0255">Endonuclease</keyword>
<dbReference type="InterPro" id="IPR049173">
    <property type="entry name" value="NucS_N_sf"/>
</dbReference>
<evidence type="ECO:0000256" key="1">
    <source>
        <dbReference type="ARBA" id="ARBA00022490"/>
    </source>
</evidence>
<dbReference type="AlphaFoldDB" id="A0AAF0IBR6"/>
<dbReference type="Gene3D" id="2.70.180.20">
    <property type="match status" value="1"/>
</dbReference>
<protein>
    <recommendedName>
        <fullName evidence="6">Endonuclease NucS</fullName>
        <ecNumber evidence="6">3.1.-.-</ecNumber>
    </recommendedName>
</protein>
<comment type="subcellular location">
    <subcellularLocation>
        <location evidence="6">Cytoplasm</location>
    </subcellularLocation>
</comment>